<dbReference type="Gene3D" id="3.40.50.300">
    <property type="entry name" value="P-loop containing nucleotide triphosphate hydrolases"/>
    <property type="match status" value="1"/>
</dbReference>
<dbReference type="STRING" id="29367.CLPUN_38790"/>
<dbReference type="InterPro" id="IPR027417">
    <property type="entry name" value="P-loop_NTPase"/>
</dbReference>
<protein>
    <recommendedName>
        <fullName evidence="3">Shikimate kinase</fullName>
    </recommendedName>
</protein>
<evidence type="ECO:0000313" key="1">
    <source>
        <dbReference type="EMBL" id="OOM74531.1"/>
    </source>
</evidence>
<name>A0A1S8TAA8_9CLOT</name>
<proteinExistence type="predicted"/>
<organism evidence="1 2">
    <name type="scientific">Clostridium puniceum</name>
    <dbReference type="NCBI Taxonomy" id="29367"/>
    <lineage>
        <taxon>Bacteria</taxon>
        <taxon>Bacillati</taxon>
        <taxon>Bacillota</taxon>
        <taxon>Clostridia</taxon>
        <taxon>Eubacteriales</taxon>
        <taxon>Clostridiaceae</taxon>
        <taxon>Clostridium</taxon>
    </lineage>
</organism>
<reference evidence="1 2" key="1">
    <citation type="submission" date="2016-05" db="EMBL/GenBank/DDBJ databases">
        <title>Microbial solvent formation.</title>
        <authorList>
            <person name="Poehlein A."/>
            <person name="Montoya Solano J.D."/>
            <person name="Flitsch S."/>
            <person name="Krabben P."/>
            <person name="Duerre P."/>
            <person name="Daniel R."/>
        </authorList>
    </citation>
    <scope>NUCLEOTIDE SEQUENCE [LARGE SCALE GENOMIC DNA]</scope>
    <source>
        <strain evidence="1 2">DSM 2619</strain>
    </source>
</reference>
<dbReference type="Proteomes" id="UP000190890">
    <property type="component" value="Unassembled WGS sequence"/>
</dbReference>
<accession>A0A1S8TAA8</accession>
<gene>
    <name evidence="1" type="ORF">CLPUN_38790</name>
</gene>
<keyword evidence="2" id="KW-1185">Reference proteome</keyword>
<comment type="caution">
    <text evidence="1">The sequence shown here is derived from an EMBL/GenBank/DDBJ whole genome shotgun (WGS) entry which is preliminary data.</text>
</comment>
<sequence>MISKYKVISLKKLIMVNGTMGVGKSTVCNILFKMINNSMYLDGDWCWNMNPFVVSEEDKEMVINNISYLLKSYLSNSKYEYIIFCWVMHEDSIIMQILNELKEFDFELHKISLICSEESLKSRLNIDIKNGIRNDDIVNRSIKRILLYDKMDTIKIDVSNITPDDTAKEIYKMIK</sequence>
<dbReference type="AlphaFoldDB" id="A0A1S8TAA8"/>
<evidence type="ECO:0008006" key="3">
    <source>
        <dbReference type="Google" id="ProtNLM"/>
    </source>
</evidence>
<dbReference type="SUPFAM" id="SSF52540">
    <property type="entry name" value="P-loop containing nucleoside triphosphate hydrolases"/>
    <property type="match status" value="1"/>
</dbReference>
<evidence type="ECO:0000313" key="2">
    <source>
        <dbReference type="Proteomes" id="UP000190890"/>
    </source>
</evidence>
<dbReference type="EMBL" id="LZZM01000198">
    <property type="protein sequence ID" value="OOM74531.1"/>
    <property type="molecule type" value="Genomic_DNA"/>
</dbReference>
<dbReference type="Pfam" id="PF13238">
    <property type="entry name" value="AAA_18"/>
    <property type="match status" value="1"/>
</dbReference>